<sequence>MKSLYSLLITPMSGSNPTNSSQLIHEQVQEQSVLPQLIDGMGTTPSKNSSPTIHAVPQTTSTAVLPQDVRPVRRRPPDNQPKPEFLEAMGIKVRDYAELSKLEPIRSYFPPGYQPPKRPLKRLREWVEEDPVEKEARQKRLQHIHAQGFSLRREQVFSAIDQIQLETNSECEPGLSAITREQCFVDIEKYQPQNQPQYYTRPSSLKREQGFTDLNRSYTLNDHHLVESQITDAGSQPPVPYFESQNSEPRINTPPVTPNGSLKWDIVENSSISASQLDRASQATDAGIFSFSRMGFSQPPLDGTLQSIPTQCPRAEPTYSLIFSQQQEAPVTIPSQSAPLAPAATEIISSSVCGPSQLAPLTFTSTEIISSTPFQPTTLKYASTDIITSSESKPPNSASPPSTSTEIISSATPGPSQPTPFANGSAEAISPSPATPTRIYALRKRPDITPNSNERKQSASRVHAPSNPRTLRSPAVTVQSAHARSNTTKVSGSQDSTVLRKSGSAKKMERAKLAHSKS</sequence>
<evidence type="ECO:0000256" key="1">
    <source>
        <dbReference type="SAM" id="MobiDB-lite"/>
    </source>
</evidence>
<accession>A0A5C3MR54</accession>
<dbReference type="AlphaFoldDB" id="A0A5C3MR54"/>
<feature type="compositionally biased region" description="Low complexity" evidence="1">
    <location>
        <begin position="388"/>
        <end position="413"/>
    </location>
</feature>
<keyword evidence="3" id="KW-1185">Reference proteome</keyword>
<organism evidence="2 3">
    <name type="scientific">Crucibulum laeve</name>
    <dbReference type="NCBI Taxonomy" id="68775"/>
    <lineage>
        <taxon>Eukaryota</taxon>
        <taxon>Fungi</taxon>
        <taxon>Dikarya</taxon>
        <taxon>Basidiomycota</taxon>
        <taxon>Agaricomycotina</taxon>
        <taxon>Agaricomycetes</taxon>
        <taxon>Agaricomycetidae</taxon>
        <taxon>Agaricales</taxon>
        <taxon>Agaricineae</taxon>
        <taxon>Nidulariaceae</taxon>
        <taxon>Crucibulum</taxon>
    </lineage>
</organism>
<dbReference type="Proteomes" id="UP000308652">
    <property type="component" value="Unassembled WGS sequence"/>
</dbReference>
<evidence type="ECO:0000313" key="3">
    <source>
        <dbReference type="Proteomes" id="UP000308652"/>
    </source>
</evidence>
<reference evidence="2 3" key="1">
    <citation type="journal article" date="2019" name="Nat. Ecol. Evol.">
        <title>Megaphylogeny resolves global patterns of mushroom evolution.</title>
        <authorList>
            <person name="Varga T."/>
            <person name="Krizsan K."/>
            <person name="Foldi C."/>
            <person name="Dima B."/>
            <person name="Sanchez-Garcia M."/>
            <person name="Sanchez-Ramirez S."/>
            <person name="Szollosi G.J."/>
            <person name="Szarkandi J.G."/>
            <person name="Papp V."/>
            <person name="Albert L."/>
            <person name="Andreopoulos W."/>
            <person name="Angelini C."/>
            <person name="Antonin V."/>
            <person name="Barry K.W."/>
            <person name="Bougher N.L."/>
            <person name="Buchanan P."/>
            <person name="Buyck B."/>
            <person name="Bense V."/>
            <person name="Catcheside P."/>
            <person name="Chovatia M."/>
            <person name="Cooper J."/>
            <person name="Damon W."/>
            <person name="Desjardin D."/>
            <person name="Finy P."/>
            <person name="Geml J."/>
            <person name="Haridas S."/>
            <person name="Hughes K."/>
            <person name="Justo A."/>
            <person name="Karasinski D."/>
            <person name="Kautmanova I."/>
            <person name="Kiss B."/>
            <person name="Kocsube S."/>
            <person name="Kotiranta H."/>
            <person name="LaButti K.M."/>
            <person name="Lechner B.E."/>
            <person name="Liimatainen K."/>
            <person name="Lipzen A."/>
            <person name="Lukacs Z."/>
            <person name="Mihaltcheva S."/>
            <person name="Morgado L.N."/>
            <person name="Niskanen T."/>
            <person name="Noordeloos M.E."/>
            <person name="Ohm R.A."/>
            <person name="Ortiz-Santana B."/>
            <person name="Ovrebo C."/>
            <person name="Racz N."/>
            <person name="Riley R."/>
            <person name="Savchenko A."/>
            <person name="Shiryaev A."/>
            <person name="Soop K."/>
            <person name="Spirin V."/>
            <person name="Szebenyi C."/>
            <person name="Tomsovsky M."/>
            <person name="Tulloss R.E."/>
            <person name="Uehling J."/>
            <person name="Grigoriev I.V."/>
            <person name="Vagvolgyi C."/>
            <person name="Papp T."/>
            <person name="Martin F.M."/>
            <person name="Miettinen O."/>
            <person name="Hibbett D.S."/>
            <person name="Nagy L.G."/>
        </authorList>
    </citation>
    <scope>NUCLEOTIDE SEQUENCE [LARGE SCALE GENOMIC DNA]</scope>
    <source>
        <strain evidence="2 3">CBS 166.37</strain>
    </source>
</reference>
<feature type="compositionally biased region" description="Polar residues" evidence="1">
    <location>
        <begin position="476"/>
        <end position="499"/>
    </location>
</feature>
<feature type="region of interest" description="Disordered" evidence="1">
    <location>
        <begin position="388"/>
        <end position="518"/>
    </location>
</feature>
<proteinExistence type="predicted"/>
<gene>
    <name evidence="2" type="ORF">BDQ12DRAFT_709452</name>
</gene>
<evidence type="ECO:0000313" key="2">
    <source>
        <dbReference type="EMBL" id="TFK43751.1"/>
    </source>
</evidence>
<name>A0A5C3MR54_9AGAR</name>
<dbReference type="OrthoDB" id="3232876at2759"/>
<dbReference type="EMBL" id="ML213591">
    <property type="protein sequence ID" value="TFK43751.1"/>
    <property type="molecule type" value="Genomic_DNA"/>
</dbReference>
<protein>
    <submittedName>
        <fullName evidence="2">Uncharacterized protein</fullName>
    </submittedName>
</protein>